<evidence type="ECO:0000259" key="1">
    <source>
        <dbReference type="Pfam" id="PF13966"/>
    </source>
</evidence>
<proteinExistence type="predicted"/>
<sequence length="241" mass="28415">MEDLSFNFDKIWKLKVPPRVRSFLWMISIDKLPTKEFLSKRGLHVNNLERSCPWCNGDSEKVEHLFLGCNFIKGFWRRIFEWWDIKWYLVEGFFNFFSLCNNVYLSGIVKSLWLISVAAACWSTWLARNKLVFDHKSTSMNDLVFQSKLRALLWVRAVNEDFRVEERLWWICPSRCWNEAIRTGISGRLWHPLRKGRVKFYLCGVVNEEDDGIGRVFRDEDGVARAVFTGLMAAKDSRAAD</sequence>
<dbReference type="InterPro" id="IPR026960">
    <property type="entry name" value="RVT-Znf"/>
</dbReference>
<feature type="domain" description="Reverse transcriptase zinc-binding" evidence="1">
    <location>
        <begin position="7"/>
        <end position="76"/>
    </location>
</feature>
<dbReference type="Proteomes" id="UP000828251">
    <property type="component" value="Unassembled WGS sequence"/>
</dbReference>
<dbReference type="EMBL" id="JAIQCV010000002">
    <property type="protein sequence ID" value="KAH1120714.1"/>
    <property type="molecule type" value="Genomic_DNA"/>
</dbReference>
<name>A0A9D3WAE1_9ROSI</name>
<organism evidence="2 3">
    <name type="scientific">Gossypium stocksii</name>
    <dbReference type="NCBI Taxonomy" id="47602"/>
    <lineage>
        <taxon>Eukaryota</taxon>
        <taxon>Viridiplantae</taxon>
        <taxon>Streptophyta</taxon>
        <taxon>Embryophyta</taxon>
        <taxon>Tracheophyta</taxon>
        <taxon>Spermatophyta</taxon>
        <taxon>Magnoliopsida</taxon>
        <taxon>eudicotyledons</taxon>
        <taxon>Gunneridae</taxon>
        <taxon>Pentapetalae</taxon>
        <taxon>rosids</taxon>
        <taxon>malvids</taxon>
        <taxon>Malvales</taxon>
        <taxon>Malvaceae</taxon>
        <taxon>Malvoideae</taxon>
        <taxon>Gossypium</taxon>
    </lineage>
</organism>
<reference evidence="2 3" key="1">
    <citation type="journal article" date="2021" name="Plant Biotechnol. J.">
        <title>Multi-omics assisted identification of the key and species-specific regulatory components of drought-tolerant mechanisms in Gossypium stocksii.</title>
        <authorList>
            <person name="Yu D."/>
            <person name="Ke L."/>
            <person name="Zhang D."/>
            <person name="Wu Y."/>
            <person name="Sun Y."/>
            <person name="Mei J."/>
            <person name="Sun J."/>
            <person name="Sun Y."/>
        </authorList>
    </citation>
    <scope>NUCLEOTIDE SEQUENCE [LARGE SCALE GENOMIC DNA]</scope>
    <source>
        <strain evidence="3">cv. E1</strain>
        <tissue evidence="2">Leaf</tissue>
    </source>
</reference>
<comment type="caution">
    <text evidence="2">The sequence shown here is derived from an EMBL/GenBank/DDBJ whole genome shotgun (WGS) entry which is preliminary data.</text>
</comment>
<gene>
    <name evidence="2" type="ORF">J1N35_003874</name>
</gene>
<evidence type="ECO:0000313" key="2">
    <source>
        <dbReference type="EMBL" id="KAH1120714.1"/>
    </source>
</evidence>
<dbReference type="AlphaFoldDB" id="A0A9D3WAE1"/>
<evidence type="ECO:0000313" key="3">
    <source>
        <dbReference type="Proteomes" id="UP000828251"/>
    </source>
</evidence>
<protein>
    <recommendedName>
        <fullName evidence="1">Reverse transcriptase zinc-binding domain-containing protein</fullName>
    </recommendedName>
</protein>
<accession>A0A9D3WAE1</accession>
<dbReference type="OrthoDB" id="970342at2759"/>
<dbReference type="Pfam" id="PF13966">
    <property type="entry name" value="zf-RVT"/>
    <property type="match status" value="1"/>
</dbReference>
<keyword evidence="3" id="KW-1185">Reference proteome</keyword>